<keyword evidence="4" id="KW-1185">Reference proteome</keyword>
<name>A0A8R1TSB6_ONCVO</name>
<feature type="transmembrane region" description="Helical" evidence="2">
    <location>
        <begin position="214"/>
        <end position="239"/>
    </location>
</feature>
<reference evidence="3" key="2">
    <citation type="submission" date="2022-06" db="UniProtKB">
        <authorList>
            <consortium name="EnsemblMetazoa"/>
        </authorList>
    </citation>
    <scope>IDENTIFICATION</scope>
</reference>
<evidence type="ECO:0000256" key="1">
    <source>
        <dbReference type="SAM" id="MobiDB-lite"/>
    </source>
</evidence>
<dbReference type="Proteomes" id="UP000024404">
    <property type="component" value="Unassembled WGS sequence"/>
</dbReference>
<feature type="compositionally biased region" description="Polar residues" evidence="1">
    <location>
        <begin position="420"/>
        <end position="434"/>
    </location>
</feature>
<keyword evidence="2" id="KW-0812">Transmembrane</keyword>
<evidence type="ECO:0000256" key="2">
    <source>
        <dbReference type="SAM" id="Phobius"/>
    </source>
</evidence>
<dbReference type="EnsemblMetazoa" id="OVOC3536.1">
    <property type="protein sequence ID" value="OVOC3536.1"/>
    <property type="gene ID" value="WBGene00240345"/>
</dbReference>
<feature type="region of interest" description="Disordered" evidence="1">
    <location>
        <begin position="387"/>
        <end position="434"/>
    </location>
</feature>
<keyword evidence="2" id="KW-1133">Transmembrane helix</keyword>
<feature type="compositionally biased region" description="Polar residues" evidence="1">
    <location>
        <begin position="535"/>
        <end position="547"/>
    </location>
</feature>
<feature type="region of interest" description="Disordered" evidence="1">
    <location>
        <begin position="524"/>
        <end position="547"/>
    </location>
</feature>
<dbReference type="EMBL" id="CMVM020000117">
    <property type="status" value="NOT_ANNOTATED_CDS"/>
    <property type="molecule type" value="Genomic_DNA"/>
</dbReference>
<evidence type="ECO:0000313" key="3">
    <source>
        <dbReference type="EnsemblMetazoa" id="OVOC3536.1"/>
    </source>
</evidence>
<reference evidence="4" key="1">
    <citation type="submission" date="2013-10" db="EMBL/GenBank/DDBJ databases">
        <title>Genome sequencing of Onchocerca volvulus.</title>
        <authorList>
            <person name="Cotton J."/>
            <person name="Tsai J."/>
            <person name="Stanley E."/>
            <person name="Tracey A."/>
            <person name="Holroyd N."/>
            <person name="Lustigman S."/>
            <person name="Berriman M."/>
        </authorList>
    </citation>
    <scope>NUCLEOTIDE SEQUENCE</scope>
</reference>
<accession>A0A8R1TSB6</accession>
<feature type="transmembrane region" description="Helical" evidence="2">
    <location>
        <begin position="6"/>
        <end position="23"/>
    </location>
</feature>
<dbReference type="AlphaFoldDB" id="A0A8R1TSB6"/>
<keyword evidence="2" id="KW-0472">Membrane</keyword>
<feature type="compositionally biased region" description="Basic and acidic residues" evidence="1">
    <location>
        <begin position="351"/>
        <end position="369"/>
    </location>
</feature>
<organism evidence="3 4">
    <name type="scientific">Onchocerca volvulus</name>
    <dbReference type="NCBI Taxonomy" id="6282"/>
    <lineage>
        <taxon>Eukaryota</taxon>
        <taxon>Metazoa</taxon>
        <taxon>Ecdysozoa</taxon>
        <taxon>Nematoda</taxon>
        <taxon>Chromadorea</taxon>
        <taxon>Rhabditida</taxon>
        <taxon>Spirurina</taxon>
        <taxon>Spiruromorpha</taxon>
        <taxon>Filarioidea</taxon>
        <taxon>Onchocercidae</taxon>
        <taxon>Onchocerca</taxon>
    </lineage>
</organism>
<feature type="region of interest" description="Disordered" evidence="1">
    <location>
        <begin position="351"/>
        <end position="372"/>
    </location>
</feature>
<protein>
    <submittedName>
        <fullName evidence="3">Uncharacterized protein</fullName>
    </submittedName>
</protein>
<proteinExistence type="predicted"/>
<sequence length="547" mass="62876">MLINVTIFITLFAFSYSAKYAAIKKTKCNIQNLYDAFTTADIQNIQQKDATLRSVFTNKTKFLPELILANYLRIPKNKKTLRNRRYQLLLQNCSHQMNTCVKYIIKLHADDCILDPSNYYIYYKRRKRIYRSTVQYSRQSEFLFKINTQKTHFIYLNNKLNLLFCEQIGFEMTYNVFHHRLKTQSCILRTKLSMPYARLKRAIFKTKSAGTMTIIIIALVIGVPLLIIIISVITIIVIYCCCKENGKMEDELPRSLIENCKRAEPPLAEQGKYLPEMFDASAFQFKGPLIIECPKLHILEHDLTNVKPTGSNMEDHVRFDENLNVAYNIGENVEIIVKSYGRGIKTRSGEMIKNGENKDEETTNEHENGSRQSIIENNKKEAAKHLKRKNAQLQEKKSGKKIGTDVLDPRRKSKALSVRIQKTQQSRYSESSTQQTLMINGEENGESFKKFSKSNIPANTKEWDFSIGSKVSTRKSNLPRKKASTIPFEQANQIPVRLREMMSTKEHHDVSSTDATNIMPAMRTAKSQHWAAEETNPSVSDSAGSQC</sequence>
<evidence type="ECO:0000313" key="4">
    <source>
        <dbReference type="Proteomes" id="UP000024404"/>
    </source>
</evidence>